<gene>
    <name evidence="1" type="ORF">I6U48_26605</name>
</gene>
<keyword evidence="2" id="KW-1185">Reference proteome</keyword>
<accession>A0A949WTP9</accession>
<dbReference type="RefSeq" id="WP_218323536.1">
    <property type="nucleotide sequence ID" value="NZ_JAEEGC010000178.1"/>
</dbReference>
<reference evidence="1" key="1">
    <citation type="submission" date="2020-12" db="EMBL/GenBank/DDBJ databases">
        <title>Clostridium thailandense sp. nov., a novel acetogenic bacterium isolated from peat land soil in Thailand.</title>
        <authorList>
            <person name="Chaikitkaew S."/>
            <person name="Birkeland N.K."/>
        </authorList>
    </citation>
    <scope>NUCLEOTIDE SEQUENCE</scope>
    <source>
        <strain evidence="1">PL3</strain>
    </source>
</reference>
<evidence type="ECO:0000313" key="1">
    <source>
        <dbReference type="EMBL" id="MBV7276456.1"/>
    </source>
</evidence>
<name>A0A949WTP9_9CLOT</name>
<dbReference type="Proteomes" id="UP000694308">
    <property type="component" value="Unassembled WGS sequence"/>
</dbReference>
<dbReference type="EMBL" id="JAEEGC010000178">
    <property type="protein sequence ID" value="MBV7276456.1"/>
    <property type="molecule type" value="Genomic_DNA"/>
</dbReference>
<organism evidence="1 2">
    <name type="scientific">Clostridium thailandense</name>
    <dbReference type="NCBI Taxonomy" id="2794346"/>
    <lineage>
        <taxon>Bacteria</taxon>
        <taxon>Bacillati</taxon>
        <taxon>Bacillota</taxon>
        <taxon>Clostridia</taxon>
        <taxon>Eubacteriales</taxon>
        <taxon>Clostridiaceae</taxon>
        <taxon>Clostridium</taxon>
    </lineage>
</organism>
<sequence length="89" mass="10541">MKVWAIKDYEIYEVEDASKSKLFYKTEEEAIKVALEMLNERISENVTYLEILQQMFAGQEELIKDYTIKRNNLLKKAKEDGITINYTIL</sequence>
<comment type="caution">
    <text evidence="1">The sequence shown here is derived from an EMBL/GenBank/DDBJ whole genome shotgun (WGS) entry which is preliminary data.</text>
</comment>
<protein>
    <submittedName>
        <fullName evidence="1">Uncharacterized protein</fullName>
    </submittedName>
</protein>
<dbReference type="AlphaFoldDB" id="A0A949WTP9"/>
<evidence type="ECO:0000313" key="2">
    <source>
        <dbReference type="Proteomes" id="UP000694308"/>
    </source>
</evidence>
<proteinExistence type="predicted"/>